<dbReference type="GO" id="GO:0008650">
    <property type="term" value="F:rRNA (uridine-2'-O-)-methyltransferase activity"/>
    <property type="evidence" value="ECO:0007669"/>
    <property type="project" value="EnsemblFungi"/>
</dbReference>
<dbReference type="Proteomes" id="UP000005220">
    <property type="component" value="Chromosome 1"/>
</dbReference>
<evidence type="ECO:0000256" key="6">
    <source>
        <dbReference type="ARBA" id="ARBA00041184"/>
    </source>
</evidence>
<evidence type="ECO:0000313" key="9">
    <source>
        <dbReference type="EMBL" id="CCF56133.1"/>
    </source>
</evidence>
<dbReference type="GO" id="GO:0005739">
    <property type="term" value="C:mitochondrion"/>
    <property type="evidence" value="ECO:0007669"/>
    <property type="project" value="EnsemblFungi"/>
</dbReference>
<dbReference type="AlphaFoldDB" id="H2AP33"/>
<dbReference type="HOGENOM" id="CLU_009422_2_0_1"/>
<sequence length="319" mass="36613">MLILSCSLNTARGGFQNGGRKIIYRFNSSSTSRWKQRQKNDHYSKQAKLQNLRSRAAFKLIEIDDKWKLFSKERPQCILDLGFAPGSWSEVAKSRTSPDSMVLGVDILPCNPPTGVSSIQANIFSKQTQGVIRHYFDKHFKFKLNAVDKLHKDYGYFHNYNDPKLNEFETYNELFSSDDDVPIELPNRISEKFPVDVIISDMYVPWPRDFSNFSSSNLTNMPYFRLMNTSGVAVRDHLQSIDLCDAALVTAIDLLKPGGSFLCKLYTGTEDRLFEKRVRNVFRKVAKVKPSSSRNESRELYFVGLDKRDPIDKVTVFTS</sequence>
<dbReference type="InterPro" id="IPR050082">
    <property type="entry name" value="RNA_methyltr_RlmE"/>
</dbReference>
<gene>
    <name evidence="9" type="primary">KAFR0A06980</name>
    <name evidence="9" type="ORF">KAFR_0A06980</name>
</gene>
<dbReference type="GeneID" id="13885944"/>
<evidence type="ECO:0000256" key="1">
    <source>
        <dbReference type="ARBA" id="ARBA00009258"/>
    </source>
</evidence>
<accession>H2AP33</accession>
<name>H2AP33_KAZAF</name>
<evidence type="ECO:0000256" key="7">
    <source>
        <dbReference type="PIRSR" id="PIRSR005461-1"/>
    </source>
</evidence>
<dbReference type="HAMAP" id="MF_01547">
    <property type="entry name" value="RNA_methyltr_E"/>
    <property type="match status" value="1"/>
</dbReference>
<keyword evidence="2" id="KW-0698">rRNA processing</keyword>
<keyword evidence="4" id="KW-0808">Transferase</keyword>
<dbReference type="eggNOG" id="KOG4589">
    <property type="taxonomic scope" value="Eukaryota"/>
</dbReference>
<evidence type="ECO:0000256" key="4">
    <source>
        <dbReference type="ARBA" id="ARBA00022679"/>
    </source>
</evidence>
<protein>
    <recommendedName>
        <fullName evidence="6">rRNA methyltransferase 2, mitochondrial</fullName>
    </recommendedName>
</protein>
<dbReference type="SUPFAM" id="SSF53335">
    <property type="entry name" value="S-adenosyl-L-methionine-dependent methyltransferases"/>
    <property type="match status" value="1"/>
</dbReference>
<dbReference type="Pfam" id="PF01728">
    <property type="entry name" value="FtsJ"/>
    <property type="match status" value="1"/>
</dbReference>
<dbReference type="FunCoup" id="H2AP33">
    <property type="interactions" value="33"/>
</dbReference>
<dbReference type="RefSeq" id="XP_003955268.1">
    <property type="nucleotide sequence ID" value="XM_003955219.1"/>
</dbReference>
<dbReference type="STRING" id="1071382.H2AP33"/>
<dbReference type="PANTHER" id="PTHR10920:SF18">
    <property type="entry name" value="RRNA METHYLTRANSFERASE 2, MITOCHONDRIAL"/>
    <property type="match status" value="1"/>
</dbReference>
<evidence type="ECO:0000256" key="3">
    <source>
        <dbReference type="ARBA" id="ARBA00022603"/>
    </source>
</evidence>
<dbReference type="EMBL" id="HE650821">
    <property type="protein sequence ID" value="CCF56133.1"/>
    <property type="molecule type" value="Genomic_DNA"/>
</dbReference>
<proteinExistence type="inferred from homology"/>
<dbReference type="InterPro" id="IPR015507">
    <property type="entry name" value="rRNA-MeTfrase_E"/>
</dbReference>
<dbReference type="InterPro" id="IPR029063">
    <property type="entry name" value="SAM-dependent_MTases_sf"/>
</dbReference>
<comment type="similarity">
    <text evidence="1">Belongs to the class I-like SAM-binding methyltransferase superfamily. RNA methyltransferase RlmE family.</text>
</comment>
<dbReference type="PIRSF" id="PIRSF005461">
    <property type="entry name" value="23S_rRNA_mtase"/>
    <property type="match status" value="1"/>
</dbReference>
<keyword evidence="5 7" id="KW-0949">S-adenosyl-L-methionine</keyword>
<dbReference type="InParanoid" id="H2AP33"/>
<evidence type="ECO:0000256" key="5">
    <source>
        <dbReference type="ARBA" id="ARBA00022691"/>
    </source>
</evidence>
<evidence type="ECO:0000256" key="2">
    <source>
        <dbReference type="ARBA" id="ARBA00022552"/>
    </source>
</evidence>
<feature type="active site" description="Proton acceptor" evidence="7">
    <location>
        <position position="264"/>
    </location>
</feature>
<dbReference type="KEGG" id="kaf:KAFR_0A06980"/>
<dbReference type="OrthoDB" id="20105at2759"/>
<keyword evidence="10" id="KW-1185">Reference proteome</keyword>
<dbReference type="InterPro" id="IPR002877">
    <property type="entry name" value="RNA_MeTrfase_FtsJ_dom"/>
</dbReference>
<reference evidence="9 10" key="1">
    <citation type="journal article" date="2011" name="Proc. Natl. Acad. Sci. U.S.A.">
        <title>Evolutionary erosion of yeast sex chromosomes by mating-type switching accidents.</title>
        <authorList>
            <person name="Gordon J.L."/>
            <person name="Armisen D."/>
            <person name="Proux-Wera E."/>
            <person name="Oheigeartaigh S.S."/>
            <person name="Byrne K.P."/>
            <person name="Wolfe K.H."/>
        </authorList>
    </citation>
    <scope>NUCLEOTIDE SEQUENCE [LARGE SCALE GENOMIC DNA]</scope>
    <source>
        <strain evidence="10">ATCC 22294 / BCRC 22015 / CBS 2517 / CECT 1963 / NBRC 1671 / NRRL Y-8276</strain>
    </source>
</reference>
<dbReference type="PANTHER" id="PTHR10920">
    <property type="entry name" value="RIBOSOMAL RNA METHYLTRANSFERASE"/>
    <property type="match status" value="1"/>
</dbReference>
<keyword evidence="3" id="KW-0489">Methyltransferase</keyword>
<evidence type="ECO:0000313" key="10">
    <source>
        <dbReference type="Proteomes" id="UP000005220"/>
    </source>
</evidence>
<dbReference type="Gene3D" id="3.40.50.150">
    <property type="entry name" value="Vaccinia Virus protein VP39"/>
    <property type="match status" value="1"/>
</dbReference>
<organism evidence="9 10">
    <name type="scientific">Kazachstania africana (strain ATCC 22294 / BCRC 22015 / CBS 2517 / CECT 1963 / NBRC 1671 / NRRL Y-8276)</name>
    <name type="common">Yeast</name>
    <name type="synonym">Kluyveromyces africanus</name>
    <dbReference type="NCBI Taxonomy" id="1071382"/>
    <lineage>
        <taxon>Eukaryota</taxon>
        <taxon>Fungi</taxon>
        <taxon>Dikarya</taxon>
        <taxon>Ascomycota</taxon>
        <taxon>Saccharomycotina</taxon>
        <taxon>Saccharomycetes</taxon>
        <taxon>Saccharomycetales</taxon>
        <taxon>Saccharomycetaceae</taxon>
        <taxon>Kazachstania</taxon>
    </lineage>
</organism>
<evidence type="ECO:0000259" key="8">
    <source>
        <dbReference type="Pfam" id="PF01728"/>
    </source>
</evidence>
<feature type="domain" description="Ribosomal RNA methyltransferase FtsJ" evidence="8">
    <location>
        <begin position="53"/>
        <end position="306"/>
    </location>
</feature>